<proteinExistence type="predicted"/>
<feature type="transmembrane region" description="Helical" evidence="1">
    <location>
        <begin position="194"/>
        <end position="217"/>
    </location>
</feature>
<feature type="transmembrane region" description="Helical" evidence="1">
    <location>
        <begin position="223"/>
        <end position="243"/>
    </location>
</feature>
<keyword evidence="1" id="KW-0812">Transmembrane</keyword>
<accession>X1B5J8</accession>
<evidence type="ECO:0000313" key="2">
    <source>
        <dbReference type="EMBL" id="GAG67311.1"/>
    </source>
</evidence>
<dbReference type="AlphaFoldDB" id="X1B5J8"/>
<gene>
    <name evidence="2" type="ORF">S01H4_18111</name>
</gene>
<protein>
    <submittedName>
        <fullName evidence="2">Uncharacterized protein</fullName>
    </submittedName>
</protein>
<feature type="transmembrane region" description="Helical" evidence="1">
    <location>
        <begin position="134"/>
        <end position="153"/>
    </location>
</feature>
<feature type="transmembrane region" description="Helical" evidence="1">
    <location>
        <begin position="159"/>
        <end position="182"/>
    </location>
</feature>
<keyword evidence="1" id="KW-0472">Membrane</keyword>
<evidence type="ECO:0000256" key="1">
    <source>
        <dbReference type="SAM" id="Phobius"/>
    </source>
</evidence>
<organism evidence="2">
    <name type="scientific">marine sediment metagenome</name>
    <dbReference type="NCBI Taxonomy" id="412755"/>
    <lineage>
        <taxon>unclassified sequences</taxon>
        <taxon>metagenomes</taxon>
        <taxon>ecological metagenomes</taxon>
    </lineage>
</organism>
<sequence>MDHIATQTLYEMVNKWTAQPWDGTRYSHIAEHLWDSIETCGLIDGPFGMTMTLLESCVVDSVEGINGGLLDKAQAVASLTTLLQNDDFARGANIIEVSVETNPVCRISNIDSLLKKIWPIGPQKPQWWKRSVRSFWLSVGIVSFATMIIIYIAMIDLGILPPVQLFLGVAVGIPMYAMSYYFRTVATKKMWRAVFIILGAGGIGFWCLALPIALLFGPTIRLIPFWLRLPLMYIPVIVGAYIGDWIGKRRDYRPYM</sequence>
<reference evidence="2" key="1">
    <citation type="journal article" date="2014" name="Front. Microbiol.">
        <title>High frequency of phylogenetically diverse reductive dehalogenase-homologous genes in deep subseafloor sedimentary metagenomes.</title>
        <authorList>
            <person name="Kawai M."/>
            <person name="Futagami T."/>
            <person name="Toyoda A."/>
            <person name="Takaki Y."/>
            <person name="Nishi S."/>
            <person name="Hori S."/>
            <person name="Arai W."/>
            <person name="Tsubouchi T."/>
            <person name="Morono Y."/>
            <person name="Uchiyama I."/>
            <person name="Ito T."/>
            <person name="Fujiyama A."/>
            <person name="Inagaki F."/>
            <person name="Takami H."/>
        </authorList>
    </citation>
    <scope>NUCLEOTIDE SEQUENCE</scope>
    <source>
        <strain evidence="2">Expedition CK06-06</strain>
    </source>
</reference>
<name>X1B5J8_9ZZZZ</name>
<keyword evidence="1" id="KW-1133">Transmembrane helix</keyword>
<dbReference type="EMBL" id="BART01008016">
    <property type="protein sequence ID" value="GAG67311.1"/>
    <property type="molecule type" value="Genomic_DNA"/>
</dbReference>
<comment type="caution">
    <text evidence="2">The sequence shown here is derived from an EMBL/GenBank/DDBJ whole genome shotgun (WGS) entry which is preliminary data.</text>
</comment>